<dbReference type="Gene3D" id="3.10.350.10">
    <property type="entry name" value="LysM domain"/>
    <property type="match status" value="1"/>
</dbReference>
<feature type="domain" description="NlpC/P60" evidence="9">
    <location>
        <begin position="224"/>
        <end position="352"/>
    </location>
</feature>
<keyword evidence="7" id="KW-0472">Membrane</keyword>
<evidence type="ECO:0000256" key="3">
    <source>
        <dbReference type="ARBA" id="ARBA00022729"/>
    </source>
</evidence>
<dbReference type="EMBL" id="MLQS01000001">
    <property type="protein sequence ID" value="OIJ21410.1"/>
    <property type="molecule type" value="Genomic_DNA"/>
</dbReference>
<dbReference type="PANTHER" id="PTHR47053:SF1">
    <property type="entry name" value="MUREIN DD-ENDOPEPTIDASE MEPH-RELATED"/>
    <property type="match status" value="1"/>
</dbReference>
<keyword evidence="5" id="KW-0378">Hydrolase</keyword>
<evidence type="ECO:0000313" key="10">
    <source>
        <dbReference type="EMBL" id="OIJ21410.1"/>
    </source>
</evidence>
<dbReference type="InterPro" id="IPR012854">
    <property type="entry name" value="Cu_amine_oxidase-like_N"/>
</dbReference>
<dbReference type="SMART" id="SM00257">
    <property type="entry name" value="LysM"/>
    <property type="match status" value="1"/>
</dbReference>
<dbReference type="STRING" id="472963.BKP45_01115"/>
<accession>A0A1S2MA25</accession>
<dbReference type="Proteomes" id="UP000180057">
    <property type="component" value="Unassembled WGS sequence"/>
</dbReference>
<dbReference type="SUPFAM" id="SSF54106">
    <property type="entry name" value="LysM domain"/>
    <property type="match status" value="1"/>
</dbReference>
<organism evidence="10 11">
    <name type="scientific">Anaerobacillus alkalidiazotrophicus</name>
    <dbReference type="NCBI Taxonomy" id="472963"/>
    <lineage>
        <taxon>Bacteria</taxon>
        <taxon>Bacillati</taxon>
        <taxon>Bacillota</taxon>
        <taxon>Bacilli</taxon>
        <taxon>Bacillales</taxon>
        <taxon>Bacillaceae</taxon>
        <taxon>Anaerobacillus</taxon>
    </lineage>
</organism>
<dbReference type="Pfam" id="PF07833">
    <property type="entry name" value="Cu_amine_oxidN1"/>
    <property type="match status" value="1"/>
</dbReference>
<evidence type="ECO:0000313" key="11">
    <source>
        <dbReference type="Proteomes" id="UP000180057"/>
    </source>
</evidence>
<dbReference type="RefSeq" id="WP_071388024.1">
    <property type="nucleotide sequence ID" value="NZ_MLQS01000001.1"/>
</dbReference>
<dbReference type="PROSITE" id="PS51935">
    <property type="entry name" value="NLPC_P60"/>
    <property type="match status" value="1"/>
</dbReference>
<protein>
    <submittedName>
        <fullName evidence="10">Peptidoglycan endopeptidase</fullName>
    </submittedName>
</protein>
<feature type="domain" description="LysM" evidence="8">
    <location>
        <begin position="153"/>
        <end position="196"/>
    </location>
</feature>
<proteinExistence type="inferred from homology"/>
<gene>
    <name evidence="10" type="ORF">BKP45_01115</name>
</gene>
<keyword evidence="3" id="KW-0732">Signal</keyword>
<dbReference type="GO" id="GO:0006508">
    <property type="term" value="P:proteolysis"/>
    <property type="evidence" value="ECO:0007669"/>
    <property type="project" value="UniProtKB-KW"/>
</dbReference>
<evidence type="ECO:0000256" key="5">
    <source>
        <dbReference type="ARBA" id="ARBA00022801"/>
    </source>
</evidence>
<dbReference type="OrthoDB" id="9813368at2"/>
<keyword evidence="4" id="KW-0677">Repeat</keyword>
<sequence length="353" mass="39553">MKKQQKVRLRLTMITLMLFTLFVNGTITVIAQYEKVPTAGIEINGEVVDGIDPIILDGDYYLPLVNLSKILGYNHIQFEEGTLTYDVTDGSSSIRATMGGTKAKKGDEYINIEPPRWINKTAYVSLNAASSLFNAYITFKPENGSIQVQKPAQHYVVQSGDSLWAISQAHHTTVHDLKTINNLKSNIIFSGQKLKIPAKEKTKEIEPIREKEPVDSWDRNETVEVHREKLLNQATQFIGAGYKFGATLDEAPHLFDCSSYTQLVFKYVGIDIPRVSRDQARKGRYVTDLKAGDLMFFTNNELYSDGRVGHVGIYMGDGSMIHASTSLGVDITDNVLGNPYWGANYLFSKRIIE</sequence>
<dbReference type="InterPro" id="IPR038765">
    <property type="entry name" value="Papain-like_cys_pep_sf"/>
</dbReference>
<dbReference type="PANTHER" id="PTHR47053">
    <property type="entry name" value="MUREIN DD-ENDOPEPTIDASE MEPH-RELATED"/>
    <property type="match status" value="1"/>
</dbReference>
<keyword evidence="6" id="KW-0788">Thiol protease</keyword>
<dbReference type="CDD" id="cd00118">
    <property type="entry name" value="LysM"/>
    <property type="match status" value="1"/>
</dbReference>
<dbReference type="GO" id="GO:0008234">
    <property type="term" value="F:cysteine-type peptidase activity"/>
    <property type="evidence" value="ECO:0007669"/>
    <property type="project" value="UniProtKB-KW"/>
</dbReference>
<comment type="similarity">
    <text evidence="1">Belongs to the peptidase C40 family.</text>
</comment>
<dbReference type="Gene3D" id="3.90.1720.10">
    <property type="entry name" value="endopeptidase domain like (from Nostoc punctiforme)"/>
    <property type="match status" value="1"/>
</dbReference>
<dbReference type="Pfam" id="PF00877">
    <property type="entry name" value="NLPC_P60"/>
    <property type="match status" value="1"/>
</dbReference>
<feature type="transmembrane region" description="Helical" evidence="7">
    <location>
        <begin position="12"/>
        <end position="33"/>
    </location>
</feature>
<comment type="caution">
    <text evidence="10">The sequence shown here is derived from an EMBL/GenBank/DDBJ whole genome shotgun (WGS) entry which is preliminary data.</text>
</comment>
<evidence type="ECO:0000256" key="1">
    <source>
        <dbReference type="ARBA" id="ARBA00007074"/>
    </source>
</evidence>
<dbReference type="Pfam" id="PF01476">
    <property type="entry name" value="LysM"/>
    <property type="match status" value="1"/>
</dbReference>
<keyword evidence="7" id="KW-1133">Transmembrane helix</keyword>
<keyword evidence="7" id="KW-0812">Transmembrane</keyword>
<dbReference type="InterPro" id="IPR051202">
    <property type="entry name" value="Peptidase_C40"/>
</dbReference>
<dbReference type="SUPFAM" id="SSF54001">
    <property type="entry name" value="Cysteine proteinases"/>
    <property type="match status" value="1"/>
</dbReference>
<evidence type="ECO:0000256" key="6">
    <source>
        <dbReference type="ARBA" id="ARBA00022807"/>
    </source>
</evidence>
<keyword evidence="2" id="KW-0645">Protease</keyword>
<evidence type="ECO:0000256" key="7">
    <source>
        <dbReference type="SAM" id="Phobius"/>
    </source>
</evidence>
<dbReference type="InterPro" id="IPR036779">
    <property type="entry name" value="LysM_dom_sf"/>
</dbReference>
<dbReference type="AlphaFoldDB" id="A0A1S2MA25"/>
<evidence type="ECO:0000259" key="8">
    <source>
        <dbReference type="PROSITE" id="PS51782"/>
    </source>
</evidence>
<reference evidence="10 11" key="1">
    <citation type="submission" date="2016-10" db="EMBL/GenBank/DDBJ databases">
        <title>Draft genome sequences of four alkaliphilic bacteria belonging to the Anaerobacillus genus.</title>
        <authorList>
            <person name="Bassil N.M."/>
            <person name="Lloyd J.R."/>
        </authorList>
    </citation>
    <scope>NUCLEOTIDE SEQUENCE [LARGE SCALE GENOMIC DNA]</scope>
    <source>
        <strain evidence="10 11">DSM 22531</strain>
    </source>
</reference>
<dbReference type="InterPro" id="IPR000064">
    <property type="entry name" value="NLP_P60_dom"/>
</dbReference>
<evidence type="ECO:0000256" key="4">
    <source>
        <dbReference type="ARBA" id="ARBA00022737"/>
    </source>
</evidence>
<name>A0A1S2MA25_9BACI</name>
<dbReference type="PROSITE" id="PS51782">
    <property type="entry name" value="LYSM"/>
    <property type="match status" value="1"/>
</dbReference>
<keyword evidence="11" id="KW-1185">Reference proteome</keyword>
<dbReference type="InterPro" id="IPR018392">
    <property type="entry name" value="LysM"/>
</dbReference>
<evidence type="ECO:0000259" key="9">
    <source>
        <dbReference type="PROSITE" id="PS51935"/>
    </source>
</evidence>
<evidence type="ECO:0000256" key="2">
    <source>
        <dbReference type="ARBA" id="ARBA00022670"/>
    </source>
</evidence>